<evidence type="ECO:0000259" key="3">
    <source>
        <dbReference type="PROSITE" id="PS50110"/>
    </source>
</evidence>
<dbReference type="AlphaFoldDB" id="A0A0C1U4Q2"/>
<feature type="modified residue" description="4-aspartylphosphate" evidence="2">
    <location>
        <position position="54"/>
    </location>
</feature>
<dbReference type="RefSeq" id="WP_039645572.1">
    <property type="nucleotide sequence ID" value="NZ_JXBL01000001.1"/>
</dbReference>
<comment type="caution">
    <text evidence="4">The sequence shown here is derived from an EMBL/GenBank/DDBJ whole genome shotgun (WGS) entry which is preliminary data.</text>
</comment>
<dbReference type="GO" id="GO:0000160">
    <property type="term" value="P:phosphorelay signal transduction system"/>
    <property type="evidence" value="ECO:0007669"/>
    <property type="project" value="InterPro"/>
</dbReference>
<evidence type="ECO:0000313" key="5">
    <source>
        <dbReference type="Proteomes" id="UP000031433"/>
    </source>
</evidence>
<sequence>MGNILIVDDDRSFSQFLKKYIRQCFPALRVHTCSDPVRALGLIRKGDVDLLLVDYEMPVMDGEKVVRYACQVGMDRNRIIVLSSRDADYLHQHFPLGTCLAVMNKYEAGQKAVLDMVLGSLQRKTSEAVCR</sequence>
<organism evidence="4 5">
    <name type="scientific">Geobacter soli</name>
    <dbReference type="NCBI Taxonomy" id="1510391"/>
    <lineage>
        <taxon>Bacteria</taxon>
        <taxon>Pseudomonadati</taxon>
        <taxon>Thermodesulfobacteriota</taxon>
        <taxon>Desulfuromonadia</taxon>
        <taxon>Geobacterales</taxon>
        <taxon>Geobacteraceae</taxon>
        <taxon>Geobacter</taxon>
    </lineage>
</organism>
<keyword evidence="4" id="KW-0418">Kinase</keyword>
<dbReference type="SUPFAM" id="SSF52172">
    <property type="entry name" value="CheY-like"/>
    <property type="match status" value="1"/>
</dbReference>
<dbReference type="Proteomes" id="UP000031433">
    <property type="component" value="Unassembled WGS sequence"/>
</dbReference>
<keyword evidence="1 2" id="KW-0597">Phosphoprotein</keyword>
<dbReference type="InterPro" id="IPR050595">
    <property type="entry name" value="Bact_response_regulator"/>
</dbReference>
<evidence type="ECO:0000256" key="2">
    <source>
        <dbReference type="PROSITE-ProRule" id="PRU00169"/>
    </source>
</evidence>
<keyword evidence="4" id="KW-0808">Transferase</keyword>
<protein>
    <submittedName>
        <fullName evidence="4">Histidine kinase</fullName>
    </submittedName>
</protein>
<keyword evidence="5" id="KW-1185">Reference proteome</keyword>
<dbReference type="PROSITE" id="PS50110">
    <property type="entry name" value="RESPONSE_REGULATORY"/>
    <property type="match status" value="1"/>
</dbReference>
<feature type="domain" description="Response regulatory" evidence="3">
    <location>
        <begin position="3"/>
        <end position="131"/>
    </location>
</feature>
<dbReference type="Pfam" id="PF00072">
    <property type="entry name" value="Response_reg"/>
    <property type="match status" value="1"/>
</dbReference>
<dbReference type="Gene3D" id="3.40.50.2300">
    <property type="match status" value="1"/>
</dbReference>
<dbReference type="InterPro" id="IPR011006">
    <property type="entry name" value="CheY-like_superfamily"/>
</dbReference>
<accession>A0A0C1U4Q2</accession>
<dbReference type="EMBL" id="JXBL01000001">
    <property type="protein sequence ID" value="KIE42735.1"/>
    <property type="molecule type" value="Genomic_DNA"/>
</dbReference>
<dbReference type="GO" id="GO:0016301">
    <property type="term" value="F:kinase activity"/>
    <property type="evidence" value="ECO:0007669"/>
    <property type="project" value="UniProtKB-KW"/>
</dbReference>
<dbReference type="SMART" id="SM00448">
    <property type="entry name" value="REC"/>
    <property type="match status" value="1"/>
</dbReference>
<evidence type="ECO:0000313" key="4">
    <source>
        <dbReference type="EMBL" id="KIE42735.1"/>
    </source>
</evidence>
<dbReference type="PANTHER" id="PTHR44591">
    <property type="entry name" value="STRESS RESPONSE REGULATOR PROTEIN 1"/>
    <property type="match status" value="1"/>
</dbReference>
<reference evidence="4 5" key="1">
    <citation type="submission" date="2015-01" db="EMBL/GenBank/DDBJ databases">
        <title>Genome sequence of the anaerobic bacterium Geobacter soli GSS01, a dissimilatory Fe(III) reducer from soil.</title>
        <authorList>
            <person name="Yang G."/>
            <person name="Zhou S."/>
        </authorList>
    </citation>
    <scope>NUCLEOTIDE SEQUENCE [LARGE SCALE GENOMIC DNA]</scope>
    <source>
        <strain evidence="4 5">GSS01</strain>
    </source>
</reference>
<dbReference type="PANTHER" id="PTHR44591:SF21">
    <property type="entry name" value="TWO-COMPONENT RESPONSE REGULATOR"/>
    <property type="match status" value="1"/>
</dbReference>
<dbReference type="InterPro" id="IPR001789">
    <property type="entry name" value="Sig_transdc_resp-reg_receiver"/>
</dbReference>
<name>A0A0C1U4Q2_9BACT</name>
<proteinExistence type="predicted"/>
<evidence type="ECO:0000256" key="1">
    <source>
        <dbReference type="ARBA" id="ARBA00022553"/>
    </source>
</evidence>
<gene>
    <name evidence="4" type="ORF">SE37_08865</name>
</gene>